<sequence>MYCRVCMRFPGVGQPVPGTDILIDHHTQKAEKDDLLPLFFKNVHL</sequence>
<keyword evidence="2" id="KW-1185">Reference proteome</keyword>
<proteinExistence type="predicted"/>
<accession>A0ABS4NS27</accession>
<dbReference type="Proteomes" id="UP000773462">
    <property type="component" value="Unassembled WGS sequence"/>
</dbReference>
<gene>
    <name evidence="1" type="ORF">J2Z70_003015</name>
</gene>
<evidence type="ECO:0000313" key="2">
    <source>
        <dbReference type="Proteomes" id="UP000773462"/>
    </source>
</evidence>
<dbReference type="EMBL" id="JAGGLV010000009">
    <property type="protein sequence ID" value="MBP2112861.1"/>
    <property type="molecule type" value="Genomic_DNA"/>
</dbReference>
<reference evidence="1 2" key="1">
    <citation type="submission" date="2021-03" db="EMBL/GenBank/DDBJ databases">
        <title>Genomic Encyclopedia of Type Strains, Phase IV (KMG-IV): sequencing the most valuable type-strain genomes for metagenomic binning, comparative biology and taxonomic classification.</title>
        <authorList>
            <person name="Goeker M."/>
        </authorList>
    </citation>
    <scope>NUCLEOTIDE SEQUENCE [LARGE SCALE GENOMIC DNA]</scope>
    <source>
        <strain evidence="1 2">DSM 101953</strain>
    </source>
</reference>
<protein>
    <submittedName>
        <fullName evidence="1">Uncharacterized protein</fullName>
    </submittedName>
</protein>
<comment type="caution">
    <text evidence="1">The sequence shown here is derived from an EMBL/GenBank/DDBJ whole genome shotgun (WGS) entry which is preliminary data.</text>
</comment>
<name>A0ABS4NS27_9BACL</name>
<organism evidence="1 2">
    <name type="scientific">Paenibacillus silagei</name>
    <dbReference type="NCBI Taxonomy" id="1670801"/>
    <lineage>
        <taxon>Bacteria</taxon>
        <taxon>Bacillati</taxon>
        <taxon>Bacillota</taxon>
        <taxon>Bacilli</taxon>
        <taxon>Bacillales</taxon>
        <taxon>Paenibacillaceae</taxon>
        <taxon>Paenibacillus</taxon>
    </lineage>
</organism>
<evidence type="ECO:0000313" key="1">
    <source>
        <dbReference type="EMBL" id="MBP2112861.1"/>
    </source>
</evidence>